<proteinExistence type="predicted"/>
<gene>
    <name evidence="2 3 4" type="primary">LOC127148556</name>
</gene>
<accession>A0ABM3KLF3</accession>
<evidence type="ECO:0000313" key="4">
    <source>
        <dbReference type="RefSeq" id="XP_050938595.1"/>
    </source>
</evidence>
<evidence type="ECO:0000313" key="3">
    <source>
        <dbReference type="RefSeq" id="XP_050938594.1"/>
    </source>
</evidence>
<dbReference type="GeneID" id="127148556"/>
<evidence type="ECO:0000313" key="1">
    <source>
        <dbReference type="Proteomes" id="UP001652600"/>
    </source>
</evidence>
<name>A0ABM3KLF3_CUCME</name>
<evidence type="ECO:0000313" key="2">
    <source>
        <dbReference type="RefSeq" id="XP_050938593.1"/>
    </source>
</evidence>
<dbReference type="Proteomes" id="UP001652600">
    <property type="component" value="Chromosome 3"/>
</dbReference>
<protein>
    <submittedName>
        <fullName evidence="2 3">Uncharacterized protein LOC127148556</fullName>
    </submittedName>
</protein>
<dbReference type="RefSeq" id="XP_050938595.1">
    <property type="nucleotide sequence ID" value="XM_051082638.1"/>
</dbReference>
<keyword evidence="1" id="KW-1185">Reference proteome</keyword>
<dbReference type="RefSeq" id="XP_050938594.1">
    <property type="nucleotide sequence ID" value="XM_051082637.1"/>
</dbReference>
<reference evidence="2 3" key="1">
    <citation type="submission" date="2025-05" db="UniProtKB">
        <authorList>
            <consortium name="RefSeq"/>
        </authorList>
    </citation>
    <scope>IDENTIFICATION</scope>
    <source>
        <tissue evidence="2 3">Stem</tissue>
    </source>
</reference>
<organism evidence="1 4">
    <name type="scientific">Cucumis melo</name>
    <name type="common">Muskmelon</name>
    <dbReference type="NCBI Taxonomy" id="3656"/>
    <lineage>
        <taxon>Eukaryota</taxon>
        <taxon>Viridiplantae</taxon>
        <taxon>Streptophyta</taxon>
        <taxon>Embryophyta</taxon>
        <taxon>Tracheophyta</taxon>
        <taxon>Spermatophyta</taxon>
        <taxon>Magnoliopsida</taxon>
        <taxon>eudicotyledons</taxon>
        <taxon>Gunneridae</taxon>
        <taxon>Pentapetalae</taxon>
        <taxon>rosids</taxon>
        <taxon>fabids</taxon>
        <taxon>Cucurbitales</taxon>
        <taxon>Cucurbitaceae</taxon>
        <taxon>Benincaseae</taxon>
        <taxon>Cucumis</taxon>
    </lineage>
</organism>
<dbReference type="RefSeq" id="XP_050938593.1">
    <property type="nucleotide sequence ID" value="XM_051082636.1"/>
</dbReference>
<sequence>MIVKNCVKQLTLLRGYIEKIVEDAKCCNFYFWVFTILGRRLFNIINDLPTVFEMVTNIAKKQVKEKSSNPSQVLNGLALLLVVLILAHELEVVEDAKCKFI</sequence>